<evidence type="ECO:0008006" key="5">
    <source>
        <dbReference type="Google" id="ProtNLM"/>
    </source>
</evidence>
<feature type="compositionally biased region" description="Pro residues" evidence="1">
    <location>
        <begin position="184"/>
        <end position="231"/>
    </location>
</feature>
<dbReference type="GO" id="GO:0030041">
    <property type="term" value="P:actin filament polymerization"/>
    <property type="evidence" value="ECO:0007669"/>
    <property type="project" value="TreeGrafter"/>
</dbReference>
<proteinExistence type="predicted"/>
<dbReference type="InterPro" id="IPR003882">
    <property type="entry name" value="Pistil_extensin"/>
</dbReference>
<evidence type="ECO:0000256" key="2">
    <source>
        <dbReference type="SAM" id="SignalP"/>
    </source>
</evidence>
<dbReference type="AlphaFoldDB" id="A0A835SIA4"/>
<feature type="region of interest" description="Disordered" evidence="1">
    <location>
        <begin position="184"/>
        <end position="233"/>
    </location>
</feature>
<dbReference type="PANTHER" id="PTHR45691:SF6">
    <property type="entry name" value="PROTEIN DIAPHANOUS"/>
    <property type="match status" value="1"/>
</dbReference>
<keyword evidence="2" id="KW-0732">Signal</keyword>
<name>A0A835SIA4_CHLIN</name>
<dbReference type="EMBL" id="JAEHOC010000039">
    <property type="protein sequence ID" value="KAG2427643.1"/>
    <property type="molecule type" value="Genomic_DNA"/>
</dbReference>
<protein>
    <recommendedName>
        <fullName evidence="5">Pherophorin domain-containing protein</fullName>
    </recommendedName>
</protein>
<gene>
    <name evidence="3" type="ORF">HXX76_012293</name>
</gene>
<dbReference type="PANTHER" id="PTHR45691">
    <property type="entry name" value="PROTEIN DIAPHANOUS"/>
    <property type="match status" value="1"/>
</dbReference>
<dbReference type="Proteomes" id="UP000650467">
    <property type="component" value="Unassembled WGS sequence"/>
</dbReference>
<dbReference type="InterPro" id="IPR051412">
    <property type="entry name" value="Formin_Homology_Diaphanous_sf"/>
</dbReference>
<evidence type="ECO:0000313" key="4">
    <source>
        <dbReference type="Proteomes" id="UP000650467"/>
    </source>
</evidence>
<keyword evidence="4" id="KW-1185">Reference proteome</keyword>
<reference evidence="3" key="1">
    <citation type="journal article" date="2020" name="bioRxiv">
        <title>Comparative genomics of Chlamydomonas.</title>
        <authorList>
            <person name="Craig R.J."/>
            <person name="Hasan A.R."/>
            <person name="Ness R.W."/>
            <person name="Keightley P.D."/>
        </authorList>
    </citation>
    <scope>NUCLEOTIDE SEQUENCE</scope>
    <source>
        <strain evidence="3">SAG 7.73</strain>
    </source>
</reference>
<dbReference type="OrthoDB" id="10439337at2759"/>
<organism evidence="3 4">
    <name type="scientific">Chlamydomonas incerta</name>
    <dbReference type="NCBI Taxonomy" id="51695"/>
    <lineage>
        <taxon>Eukaryota</taxon>
        <taxon>Viridiplantae</taxon>
        <taxon>Chlorophyta</taxon>
        <taxon>core chlorophytes</taxon>
        <taxon>Chlorophyceae</taxon>
        <taxon>CS clade</taxon>
        <taxon>Chlamydomonadales</taxon>
        <taxon>Chlamydomonadaceae</taxon>
        <taxon>Chlamydomonas</taxon>
    </lineage>
</organism>
<comment type="caution">
    <text evidence="3">The sequence shown here is derived from an EMBL/GenBank/DDBJ whole genome shotgun (WGS) entry which is preliminary data.</text>
</comment>
<feature type="signal peptide" evidence="2">
    <location>
        <begin position="1"/>
        <end position="23"/>
    </location>
</feature>
<sequence length="506" mass="51858">MAARASLKLLVLWLLFAPYDCSQQLTYYGAGAGTATIYSGTLAPTANCTGNLSGTPITSTCISGLPTSNPGSYWCMAKGAGNASVTVAFSAPLWATMVSVYVADCSGSFIAANMTTLTLANGTRVPVSCPSDLCNGTTCGNTTYWWDCPLPPPLYYVSGMTFWVASATGARVVDAVRVVGYPPPPPPPPPSPSPSPPAAPPPPAPPSPDPPNPPDAPPDPPTPPSPPPTPPAGSLNCSQYDCSTLVTAYGSGMAAWTLYSGQNSTVCTGNLGGAPLSSVCIGANPKSGASYWCMKAGTGNASITVSFTEPLWASQIGIFVADCTGSFILNRTSLRLADGSVASVACPADLCNGVVCKNVAYWYNCTLPRPLSYVTGMTFWIASGSSEKLLDAYDCSTLVTAYGSGMAAWTLYSGQNSTVCTGNLGGAPLSSVCIGANPKSGASYWCMKAGTGNASITVSFTEPLWASQIGIFVADCTGSFILSTCVHGWGRVCCVPALPSDYVTNG</sequence>
<feature type="chain" id="PRO_5032859156" description="Pherophorin domain-containing protein" evidence="2">
    <location>
        <begin position="24"/>
        <end position="506"/>
    </location>
</feature>
<evidence type="ECO:0000256" key="1">
    <source>
        <dbReference type="SAM" id="MobiDB-lite"/>
    </source>
</evidence>
<dbReference type="PRINTS" id="PR01218">
    <property type="entry name" value="PSTLEXTENSIN"/>
</dbReference>
<evidence type="ECO:0000313" key="3">
    <source>
        <dbReference type="EMBL" id="KAG2427643.1"/>
    </source>
</evidence>
<dbReference type="GO" id="GO:0005884">
    <property type="term" value="C:actin filament"/>
    <property type="evidence" value="ECO:0007669"/>
    <property type="project" value="TreeGrafter"/>
</dbReference>
<accession>A0A835SIA4</accession>